<keyword evidence="2" id="KW-1185">Reference proteome</keyword>
<organism evidence="1 2">
    <name type="scientific">Tolypothrix campylonemoides VB511288_2</name>
    <dbReference type="NCBI Taxonomy" id="3232311"/>
    <lineage>
        <taxon>Bacteria</taxon>
        <taxon>Bacillati</taxon>
        <taxon>Cyanobacteriota</taxon>
        <taxon>Cyanophyceae</taxon>
        <taxon>Nostocales</taxon>
        <taxon>Tolypothrichaceae</taxon>
        <taxon>Tolypothrix</taxon>
    </lineage>
</organism>
<gene>
    <name evidence="1" type="ORF">AB0756_39220</name>
</gene>
<dbReference type="EMBL" id="JBFPMW010000024">
    <property type="protein sequence ID" value="MFL9823075.1"/>
    <property type="molecule type" value="Genomic_DNA"/>
</dbReference>
<dbReference type="RefSeq" id="WP_137986379.1">
    <property type="nucleotide sequence ID" value="NZ_JBFPMW010000024.1"/>
</dbReference>
<reference evidence="1 2" key="1">
    <citation type="submission" date="2024-07" db="EMBL/GenBank/DDBJ databases">
        <authorList>
            <person name="Tripathy S."/>
        </authorList>
    </citation>
    <scope>NUCLEOTIDE SEQUENCE [LARGE SCALE GENOMIC DNA]</scope>
    <source>
        <strain evidence="1 2">VB511288_2</strain>
    </source>
</reference>
<name>A0ABW8XN72_9CYAN</name>
<evidence type="ECO:0000313" key="2">
    <source>
        <dbReference type="Proteomes" id="UP001629223"/>
    </source>
</evidence>
<accession>A0ABW8XN72</accession>
<proteinExistence type="predicted"/>
<comment type="caution">
    <text evidence="1">The sequence shown here is derived from an EMBL/GenBank/DDBJ whole genome shotgun (WGS) entry which is preliminary data.</text>
</comment>
<sequence>MRPTLFVFANELLQLKCPILDKNYYPTTCSISGIGLYYRAIASAQAERALIALVFELPATSNSQYCCFQMLERSPVQTLSVL</sequence>
<protein>
    <submittedName>
        <fullName evidence="1">Uncharacterized protein</fullName>
    </submittedName>
</protein>
<evidence type="ECO:0000313" key="1">
    <source>
        <dbReference type="EMBL" id="MFL9823075.1"/>
    </source>
</evidence>
<dbReference type="Proteomes" id="UP001629223">
    <property type="component" value="Unassembled WGS sequence"/>
</dbReference>